<feature type="compositionally biased region" description="Polar residues" evidence="1">
    <location>
        <begin position="1"/>
        <end position="41"/>
    </location>
</feature>
<evidence type="ECO:0000313" key="2">
    <source>
        <dbReference type="EMBL" id="KAE8720135.1"/>
    </source>
</evidence>
<evidence type="ECO:0000256" key="1">
    <source>
        <dbReference type="SAM" id="MobiDB-lite"/>
    </source>
</evidence>
<dbReference type="EMBL" id="VEPZ02000775">
    <property type="protein sequence ID" value="KAE8720135.1"/>
    <property type="molecule type" value="Genomic_DNA"/>
</dbReference>
<gene>
    <name evidence="2" type="ORF">F3Y22_tig00109916pilonHSYRG00093</name>
</gene>
<dbReference type="AlphaFoldDB" id="A0A6A3BUC7"/>
<name>A0A6A3BUC7_HIBSY</name>
<proteinExistence type="predicted"/>
<feature type="region of interest" description="Disordered" evidence="1">
    <location>
        <begin position="1"/>
        <end position="43"/>
    </location>
</feature>
<sequence length="75" mass="8233">MTWQCANSHGNSSYQGRVQPGPSSCQSTDPGQGSASETHASNADCCSEHDWMRDRAIAYSSIKMQFMNLQPLTCF</sequence>
<comment type="caution">
    <text evidence="2">The sequence shown here is derived from an EMBL/GenBank/DDBJ whole genome shotgun (WGS) entry which is preliminary data.</text>
</comment>
<organism evidence="2">
    <name type="scientific">Hibiscus syriacus</name>
    <name type="common">Rose of Sharon</name>
    <dbReference type="NCBI Taxonomy" id="106335"/>
    <lineage>
        <taxon>Eukaryota</taxon>
        <taxon>Viridiplantae</taxon>
        <taxon>Streptophyta</taxon>
        <taxon>Embryophyta</taxon>
        <taxon>Tracheophyta</taxon>
        <taxon>Spermatophyta</taxon>
        <taxon>Magnoliopsida</taxon>
        <taxon>eudicotyledons</taxon>
        <taxon>Gunneridae</taxon>
        <taxon>Pentapetalae</taxon>
        <taxon>rosids</taxon>
        <taxon>malvids</taxon>
        <taxon>Malvales</taxon>
        <taxon>Malvaceae</taxon>
        <taxon>Malvoideae</taxon>
        <taxon>Hibiscus</taxon>
    </lineage>
</organism>
<protein>
    <submittedName>
        <fullName evidence="2">Uncharacterized protein</fullName>
    </submittedName>
</protein>
<accession>A0A6A3BUC7</accession>
<reference evidence="2" key="1">
    <citation type="submission" date="2019-09" db="EMBL/GenBank/DDBJ databases">
        <title>Draft genome information of white flower Hibiscus syriacus.</title>
        <authorList>
            <person name="Kim Y.-M."/>
        </authorList>
    </citation>
    <scope>NUCLEOTIDE SEQUENCE [LARGE SCALE GENOMIC DNA]</scope>
    <source>
        <strain evidence="2">YM2019G1</strain>
        <tissue evidence="2">Leaf</tissue>
    </source>
</reference>